<feature type="transmembrane region" description="Helical" evidence="6">
    <location>
        <begin position="208"/>
        <end position="224"/>
    </location>
</feature>
<dbReference type="PANTHER" id="PTHR42829">
    <property type="entry name" value="NADH-UBIQUINONE OXIDOREDUCTASE CHAIN 5"/>
    <property type="match status" value="1"/>
</dbReference>
<keyword evidence="10" id="KW-1185">Reference proteome</keyword>
<evidence type="ECO:0000256" key="5">
    <source>
        <dbReference type="RuleBase" id="RU000320"/>
    </source>
</evidence>
<dbReference type="Proteomes" id="UP000595636">
    <property type="component" value="Chromosome"/>
</dbReference>
<feature type="domain" description="NADH-Ubiquinone oxidoreductase (complex I) chain 5 N-terminal" evidence="8">
    <location>
        <begin position="68"/>
        <end position="115"/>
    </location>
</feature>
<reference evidence="9 10" key="1">
    <citation type="submission" date="2020-12" db="EMBL/GenBank/DDBJ databases">
        <title>A novel species.</title>
        <authorList>
            <person name="Li K."/>
        </authorList>
    </citation>
    <scope>NUCLEOTIDE SEQUENCE [LARGE SCALE GENOMIC DNA]</scope>
    <source>
        <strain evidence="9 10">ZYC-3</strain>
    </source>
</reference>
<gene>
    <name evidence="9" type="ORF">JEQ17_27500</name>
</gene>
<name>A0A7T7I868_9ACTN</name>
<sequence>MTTTTLAVLVPLLPFLGAVAGLLLGRTAPGFVRPLAVLPPLAALGLAVVVAVRQGGDQAVNAATELTPTGSVPIELALHIDGFAALVAVLVGLVATCVQIYSTGYLRDDPRYPSYAALVSLFTSAMLLVVYSGDLMVLLVGWEIMGICSYFLVGHYWETPEARAASLKAFLVTKLGDVPFLIGLFALATDAGSFRITKILGNVASGGLDHPTLIALLLLAGVAGKSAQFPLHTWLPDAMAGPTPVSALIHAATMVAAGVYFIARLLPVFAASSAALVVLAVMAAVTMAGSALAALAQDDIKRVLAYSTIGQLGYMTGALAVGDRGAAVFHLLSHGAFKALLFLGAGVIIHAAGTNSLAAMSRMKDLRARVPDAYWTMTVALLALAAIPPFSGFFTKEAVLGAAEHVATGHAEGIPGAVGWIVLVAGLVTALLTAAYAMRLWLLAFRGHGPEAPDHGRQPIAMNAVLWVLAVPSLAFGLATGPLPDWFDGRDLTPTLTTSVLGTGVALVGGIITYGAWRHTMAMAARVPIGAVAAHPEGDAGLVEAEAIASHAPAYGDVASAPDPADPGRLLLGPLHRHAAVGFHLDAVYAALFVRPVQAAATLVRFLDREVVDTYVRGAGALPRWLGTAVRRAQTGNLQTYVSALLAGTVVLVVAALLVATAGA</sequence>
<feature type="transmembrane region" description="Helical" evidence="6">
    <location>
        <begin position="269"/>
        <end position="296"/>
    </location>
</feature>
<dbReference type="InterPro" id="IPR018393">
    <property type="entry name" value="NADHpl_OxRdtase_5_subgr"/>
</dbReference>
<protein>
    <submittedName>
        <fullName evidence="9">NADH-quinone oxidoreductase subunit L</fullName>
        <ecNumber evidence="9">1.6.5.-</ecNumber>
    </submittedName>
</protein>
<keyword evidence="3 6" id="KW-1133">Transmembrane helix</keyword>
<dbReference type="Gene3D" id="1.20.5.2700">
    <property type="match status" value="1"/>
</dbReference>
<evidence type="ECO:0000256" key="2">
    <source>
        <dbReference type="ARBA" id="ARBA00022692"/>
    </source>
</evidence>
<feature type="transmembrane region" description="Helical" evidence="6">
    <location>
        <begin position="327"/>
        <end position="352"/>
    </location>
</feature>
<feature type="domain" description="NADH:quinone oxidoreductase/Mrp antiporter transmembrane" evidence="7">
    <location>
        <begin position="132"/>
        <end position="404"/>
    </location>
</feature>
<dbReference type="KEGG" id="slf:JEQ17_27500"/>
<keyword evidence="4 6" id="KW-0472">Membrane</keyword>
<dbReference type="GO" id="GO:0003954">
    <property type="term" value="F:NADH dehydrogenase activity"/>
    <property type="evidence" value="ECO:0007669"/>
    <property type="project" value="TreeGrafter"/>
</dbReference>
<evidence type="ECO:0000256" key="1">
    <source>
        <dbReference type="ARBA" id="ARBA00004127"/>
    </source>
</evidence>
<feature type="transmembrane region" description="Helical" evidence="6">
    <location>
        <begin position="245"/>
        <end position="263"/>
    </location>
</feature>
<evidence type="ECO:0000313" key="9">
    <source>
        <dbReference type="EMBL" id="QQM42796.1"/>
    </source>
</evidence>
<dbReference type="NCBIfam" id="TIGR01974">
    <property type="entry name" value="NDH_I_L"/>
    <property type="match status" value="1"/>
</dbReference>
<dbReference type="InterPro" id="IPR003945">
    <property type="entry name" value="NU5C-like"/>
</dbReference>
<dbReference type="AlphaFoldDB" id="A0A7T7I868"/>
<keyword evidence="9" id="KW-0560">Oxidoreductase</keyword>
<dbReference type="PRINTS" id="PR01435">
    <property type="entry name" value="NPOXDRDTASE5"/>
</dbReference>
<dbReference type="Pfam" id="PF00361">
    <property type="entry name" value="Proton_antipo_M"/>
    <property type="match status" value="1"/>
</dbReference>
<evidence type="ECO:0000259" key="7">
    <source>
        <dbReference type="Pfam" id="PF00361"/>
    </source>
</evidence>
<dbReference type="GO" id="GO:0012505">
    <property type="term" value="C:endomembrane system"/>
    <property type="evidence" value="ECO:0007669"/>
    <property type="project" value="UniProtKB-SubCell"/>
</dbReference>
<accession>A0A7T7I868</accession>
<dbReference type="GO" id="GO:0015990">
    <property type="term" value="P:electron transport coupled proton transport"/>
    <property type="evidence" value="ECO:0007669"/>
    <property type="project" value="TreeGrafter"/>
</dbReference>
<evidence type="ECO:0000259" key="8">
    <source>
        <dbReference type="Pfam" id="PF00662"/>
    </source>
</evidence>
<comment type="subcellular location">
    <subcellularLocation>
        <location evidence="1">Endomembrane system</location>
        <topology evidence="1">Multi-pass membrane protein</topology>
    </subcellularLocation>
    <subcellularLocation>
        <location evidence="5">Membrane</location>
        <topology evidence="5">Multi-pass membrane protein</topology>
    </subcellularLocation>
</comment>
<evidence type="ECO:0000313" key="10">
    <source>
        <dbReference type="Proteomes" id="UP000595636"/>
    </source>
</evidence>
<dbReference type="GO" id="GO:0042773">
    <property type="term" value="P:ATP synthesis coupled electron transport"/>
    <property type="evidence" value="ECO:0007669"/>
    <property type="project" value="InterPro"/>
</dbReference>
<feature type="transmembrane region" description="Helical" evidence="6">
    <location>
        <begin position="414"/>
        <end position="438"/>
    </location>
</feature>
<feature type="transmembrane region" description="Helical" evidence="6">
    <location>
        <begin position="373"/>
        <end position="394"/>
    </location>
</feature>
<feature type="transmembrane region" description="Helical" evidence="6">
    <location>
        <begin position="169"/>
        <end position="188"/>
    </location>
</feature>
<dbReference type="Pfam" id="PF00662">
    <property type="entry name" value="Proton_antipo_N"/>
    <property type="match status" value="1"/>
</dbReference>
<keyword evidence="2 5" id="KW-0812">Transmembrane</keyword>
<feature type="transmembrane region" description="Helical" evidence="6">
    <location>
        <begin position="459"/>
        <end position="479"/>
    </location>
</feature>
<dbReference type="PRINTS" id="PR01434">
    <property type="entry name" value="NADHDHGNASE5"/>
</dbReference>
<dbReference type="InterPro" id="IPR001750">
    <property type="entry name" value="ND/Mrp_TM"/>
</dbReference>
<dbReference type="GO" id="GO:0016020">
    <property type="term" value="C:membrane"/>
    <property type="evidence" value="ECO:0007669"/>
    <property type="project" value="UniProtKB-SubCell"/>
</dbReference>
<organism evidence="9 10">
    <name type="scientific">Streptomyces liliifuscus</name>
    <dbReference type="NCBI Taxonomy" id="2797636"/>
    <lineage>
        <taxon>Bacteria</taxon>
        <taxon>Bacillati</taxon>
        <taxon>Actinomycetota</taxon>
        <taxon>Actinomycetes</taxon>
        <taxon>Kitasatosporales</taxon>
        <taxon>Streptomycetaceae</taxon>
        <taxon>Streptomyces</taxon>
    </lineage>
</organism>
<feature type="transmembrane region" description="Helical" evidence="6">
    <location>
        <begin position="641"/>
        <end position="662"/>
    </location>
</feature>
<feature type="transmembrane region" description="Helical" evidence="6">
    <location>
        <begin position="112"/>
        <end position="131"/>
    </location>
</feature>
<feature type="transmembrane region" description="Helical" evidence="6">
    <location>
        <begin position="36"/>
        <end position="56"/>
    </location>
</feature>
<feature type="transmembrane region" description="Helical" evidence="6">
    <location>
        <begin position="499"/>
        <end position="517"/>
    </location>
</feature>
<dbReference type="InterPro" id="IPR001516">
    <property type="entry name" value="Proton_antipo_N"/>
</dbReference>
<evidence type="ECO:0000256" key="4">
    <source>
        <dbReference type="ARBA" id="ARBA00023136"/>
    </source>
</evidence>
<feature type="transmembrane region" description="Helical" evidence="6">
    <location>
        <begin position="6"/>
        <end position="24"/>
    </location>
</feature>
<feature type="transmembrane region" description="Helical" evidence="6">
    <location>
        <begin position="303"/>
        <end position="321"/>
    </location>
</feature>
<feature type="transmembrane region" description="Helical" evidence="6">
    <location>
        <begin position="76"/>
        <end position="100"/>
    </location>
</feature>
<dbReference type="RefSeq" id="WP_200397695.1">
    <property type="nucleotide sequence ID" value="NZ_CP066831.1"/>
</dbReference>
<dbReference type="PANTHER" id="PTHR42829:SF2">
    <property type="entry name" value="NADH-UBIQUINONE OXIDOREDUCTASE CHAIN 5"/>
    <property type="match status" value="1"/>
</dbReference>
<evidence type="ECO:0000256" key="3">
    <source>
        <dbReference type="ARBA" id="ARBA00022989"/>
    </source>
</evidence>
<feature type="transmembrane region" description="Helical" evidence="6">
    <location>
        <begin position="137"/>
        <end position="157"/>
    </location>
</feature>
<dbReference type="GO" id="GO:0008137">
    <property type="term" value="F:NADH dehydrogenase (ubiquinone) activity"/>
    <property type="evidence" value="ECO:0007669"/>
    <property type="project" value="InterPro"/>
</dbReference>
<dbReference type="EC" id="1.6.5.-" evidence="9"/>
<evidence type="ECO:0000256" key="6">
    <source>
        <dbReference type="SAM" id="Phobius"/>
    </source>
</evidence>
<dbReference type="EMBL" id="CP066831">
    <property type="protein sequence ID" value="QQM42796.1"/>
    <property type="molecule type" value="Genomic_DNA"/>
</dbReference>
<proteinExistence type="predicted"/>